<evidence type="ECO:0000313" key="3">
    <source>
        <dbReference type="EMBL" id="KAJ7693370.1"/>
    </source>
</evidence>
<dbReference type="InterPro" id="IPR052953">
    <property type="entry name" value="Ser-rich/MCO-related"/>
</dbReference>
<feature type="signal peptide" evidence="2">
    <location>
        <begin position="1"/>
        <end position="18"/>
    </location>
</feature>
<evidence type="ECO:0000313" key="4">
    <source>
        <dbReference type="Proteomes" id="UP001221757"/>
    </source>
</evidence>
<evidence type="ECO:0008006" key="5">
    <source>
        <dbReference type="Google" id="ProtNLM"/>
    </source>
</evidence>
<feature type="chain" id="PRO_5042141848" description="Extracellular serine-rich protein" evidence="2">
    <location>
        <begin position="19"/>
        <end position="200"/>
    </location>
</feature>
<evidence type="ECO:0000256" key="2">
    <source>
        <dbReference type="SAM" id="SignalP"/>
    </source>
</evidence>
<evidence type="ECO:0000256" key="1">
    <source>
        <dbReference type="SAM" id="MobiDB-lite"/>
    </source>
</evidence>
<feature type="region of interest" description="Disordered" evidence="1">
    <location>
        <begin position="130"/>
        <end position="166"/>
    </location>
</feature>
<keyword evidence="2" id="KW-0732">Signal</keyword>
<dbReference type="InterPro" id="IPR008972">
    <property type="entry name" value="Cupredoxin"/>
</dbReference>
<name>A0AAD7DJU1_MYCRO</name>
<dbReference type="EMBL" id="JARKIE010000046">
    <property type="protein sequence ID" value="KAJ7693370.1"/>
    <property type="molecule type" value="Genomic_DNA"/>
</dbReference>
<sequence>MRFSLAVAALAPAVSVYAANIQITVGGNNLLAFSPSNITAAAGDLRCPCTPITGTPNPPLDSGFQPVNSSGLFPQFSFTMGNDTTTPLWFFCAQTTPADHCNAGMVFSVNANEASAKSFSAFQTAAKTATPGAAAPAANGTTTNGTSTTGSGTNTTGTNSTGTGSGKTVLASASALRRRRCSPLSVSSLAFSCKVLDDDG</sequence>
<dbReference type="SUPFAM" id="SSF49503">
    <property type="entry name" value="Cupredoxins"/>
    <property type="match status" value="1"/>
</dbReference>
<proteinExistence type="predicted"/>
<accession>A0AAD7DJU1</accession>
<gene>
    <name evidence="3" type="ORF">B0H17DRAFT_1199886</name>
</gene>
<keyword evidence="4" id="KW-1185">Reference proteome</keyword>
<protein>
    <recommendedName>
        <fullName evidence="5">Extracellular serine-rich protein</fullName>
    </recommendedName>
</protein>
<dbReference type="PANTHER" id="PTHR34883:SF15">
    <property type="entry name" value="EXTRACELLULAR SERINE-RICH PROTEIN"/>
    <property type="match status" value="1"/>
</dbReference>
<dbReference type="AlphaFoldDB" id="A0AAD7DJU1"/>
<dbReference type="Proteomes" id="UP001221757">
    <property type="component" value="Unassembled WGS sequence"/>
</dbReference>
<reference evidence="3" key="1">
    <citation type="submission" date="2023-03" db="EMBL/GenBank/DDBJ databases">
        <title>Massive genome expansion in bonnet fungi (Mycena s.s.) driven by repeated elements and novel gene families across ecological guilds.</title>
        <authorList>
            <consortium name="Lawrence Berkeley National Laboratory"/>
            <person name="Harder C.B."/>
            <person name="Miyauchi S."/>
            <person name="Viragh M."/>
            <person name="Kuo A."/>
            <person name="Thoen E."/>
            <person name="Andreopoulos B."/>
            <person name="Lu D."/>
            <person name="Skrede I."/>
            <person name="Drula E."/>
            <person name="Henrissat B."/>
            <person name="Morin E."/>
            <person name="Kohler A."/>
            <person name="Barry K."/>
            <person name="LaButti K."/>
            <person name="Morin E."/>
            <person name="Salamov A."/>
            <person name="Lipzen A."/>
            <person name="Mereny Z."/>
            <person name="Hegedus B."/>
            <person name="Baldrian P."/>
            <person name="Stursova M."/>
            <person name="Weitz H."/>
            <person name="Taylor A."/>
            <person name="Grigoriev I.V."/>
            <person name="Nagy L.G."/>
            <person name="Martin F."/>
            <person name="Kauserud H."/>
        </authorList>
    </citation>
    <scope>NUCLEOTIDE SEQUENCE</scope>
    <source>
        <strain evidence="3">CBHHK067</strain>
    </source>
</reference>
<dbReference type="PANTHER" id="PTHR34883">
    <property type="entry name" value="SERINE-RICH PROTEIN, PUTATIVE-RELATED-RELATED"/>
    <property type="match status" value="1"/>
</dbReference>
<comment type="caution">
    <text evidence="3">The sequence shown here is derived from an EMBL/GenBank/DDBJ whole genome shotgun (WGS) entry which is preliminary data.</text>
</comment>
<organism evidence="3 4">
    <name type="scientific">Mycena rosella</name>
    <name type="common">Pink bonnet</name>
    <name type="synonym">Agaricus rosellus</name>
    <dbReference type="NCBI Taxonomy" id="1033263"/>
    <lineage>
        <taxon>Eukaryota</taxon>
        <taxon>Fungi</taxon>
        <taxon>Dikarya</taxon>
        <taxon>Basidiomycota</taxon>
        <taxon>Agaricomycotina</taxon>
        <taxon>Agaricomycetes</taxon>
        <taxon>Agaricomycetidae</taxon>
        <taxon>Agaricales</taxon>
        <taxon>Marasmiineae</taxon>
        <taxon>Mycenaceae</taxon>
        <taxon>Mycena</taxon>
    </lineage>
</organism>
<dbReference type="Gene3D" id="2.60.40.420">
    <property type="entry name" value="Cupredoxins - blue copper proteins"/>
    <property type="match status" value="1"/>
</dbReference>